<protein>
    <submittedName>
        <fullName evidence="1">Uncharacterized protein</fullName>
    </submittedName>
</protein>
<keyword evidence="2" id="KW-1185">Reference proteome</keyword>
<name>A0A821PFX9_9NEOP</name>
<comment type="caution">
    <text evidence="1">The sequence shown here is derived from an EMBL/GenBank/DDBJ whole genome shotgun (WGS) entry which is preliminary data.</text>
</comment>
<accession>A0A821PFX9</accession>
<dbReference type="AlphaFoldDB" id="A0A821PFX9"/>
<reference evidence="1" key="1">
    <citation type="submission" date="2021-02" db="EMBL/GenBank/DDBJ databases">
        <authorList>
            <person name="Steward A R."/>
        </authorList>
    </citation>
    <scope>NUCLEOTIDE SEQUENCE</scope>
</reference>
<proteinExistence type="predicted"/>
<sequence length="209" mass="23818">MFFFINFMQINSVAKKILAFILVLCLVKARTTQVLFLTAVACHLDDINDEYQDILSNNHTVDENEERPLAKYEVTEIIEELPNTVTLGPIITNYTISKPLNLATTKATNTTVENETKKNYLSILHVKVEYDKDNLNDKNPNVFSIKDYINGLKKGLVSGFNSIINKFRKKNVNDELPNVTGSVIFINKLRKSTDVNSREHKSCFDSVRN</sequence>
<dbReference type="OrthoDB" id="7492064at2759"/>
<organism evidence="1 2">
    <name type="scientific">Pieris macdunnoughi</name>
    <dbReference type="NCBI Taxonomy" id="345717"/>
    <lineage>
        <taxon>Eukaryota</taxon>
        <taxon>Metazoa</taxon>
        <taxon>Ecdysozoa</taxon>
        <taxon>Arthropoda</taxon>
        <taxon>Hexapoda</taxon>
        <taxon>Insecta</taxon>
        <taxon>Pterygota</taxon>
        <taxon>Neoptera</taxon>
        <taxon>Endopterygota</taxon>
        <taxon>Lepidoptera</taxon>
        <taxon>Glossata</taxon>
        <taxon>Ditrysia</taxon>
        <taxon>Papilionoidea</taxon>
        <taxon>Pieridae</taxon>
        <taxon>Pierinae</taxon>
        <taxon>Pieris</taxon>
    </lineage>
</organism>
<dbReference type="Proteomes" id="UP000663880">
    <property type="component" value="Unassembled WGS sequence"/>
</dbReference>
<gene>
    <name evidence="1" type="ORF">PMACD_LOCUS3632</name>
</gene>
<evidence type="ECO:0000313" key="1">
    <source>
        <dbReference type="EMBL" id="CAF4804219.1"/>
    </source>
</evidence>
<dbReference type="EMBL" id="CAJOBZ010000006">
    <property type="protein sequence ID" value="CAF4804219.1"/>
    <property type="molecule type" value="Genomic_DNA"/>
</dbReference>
<evidence type="ECO:0000313" key="2">
    <source>
        <dbReference type="Proteomes" id="UP000663880"/>
    </source>
</evidence>